<dbReference type="EMBL" id="MU128910">
    <property type="protein sequence ID" value="KAF9520812.1"/>
    <property type="molecule type" value="Genomic_DNA"/>
</dbReference>
<reference evidence="1" key="1">
    <citation type="journal article" date="2020" name="Nat. Commun.">
        <title>Large-scale genome sequencing of mycorrhizal fungi provides insights into the early evolution of symbiotic traits.</title>
        <authorList>
            <person name="Miyauchi S."/>
            <person name="Kiss E."/>
            <person name="Kuo A."/>
            <person name="Drula E."/>
            <person name="Kohler A."/>
            <person name="Sanchez-Garcia M."/>
            <person name="Morin E."/>
            <person name="Andreopoulos B."/>
            <person name="Barry K.W."/>
            <person name="Bonito G."/>
            <person name="Buee M."/>
            <person name="Carver A."/>
            <person name="Chen C."/>
            <person name="Cichocki N."/>
            <person name="Clum A."/>
            <person name="Culley D."/>
            <person name="Crous P.W."/>
            <person name="Fauchery L."/>
            <person name="Girlanda M."/>
            <person name="Hayes R.D."/>
            <person name="Keri Z."/>
            <person name="LaButti K."/>
            <person name="Lipzen A."/>
            <person name="Lombard V."/>
            <person name="Magnuson J."/>
            <person name="Maillard F."/>
            <person name="Murat C."/>
            <person name="Nolan M."/>
            <person name="Ohm R.A."/>
            <person name="Pangilinan J."/>
            <person name="Pereira M.F."/>
            <person name="Perotto S."/>
            <person name="Peter M."/>
            <person name="Pfister S."/>
            <person name="Riley R."/>
            <person name="Sitrit Y."/>
            <person name="Stielow J.B."/>
            <person name="Szollosi G."/>
            <person name="Zifcakova L."/>
            <person name="Stursova M."/>
            <person name="Spatafora J.W."/>
            <person name="Tedersoo L."/>
            <person name="Vaario L.M."/>
            <person name="Yamada A."/>
            <person name="Yan M."/>
            <person name="Wang P."/>
            <person name="Xu J."/>
            <person name="Bruns T."/>
            <person name="Baldrian P."/>
            <person name="Vilgalys R."/>
            <person name="Dunand C."/>
            <person name="Henrissat B."/>
            <person name="Grigoriev I.V."/>
            <person name="Hibbett D."/>
            <person name="Nagy L.G."/>
            <person name="Martin F.M."/>
        </authorList>
    </citation>
    <scope>NUCLEOTIDE SEQUENCE</scope>
    <source>
        <strain evidence="1">UP504</strain>
    </source>
</reference>
<organism evidence="1 2">
    <name type="scientific">Hydnum rufescens UP504</name>
    <dbReference type="NCBI Taxonomy" id="1448309"/>
    <lineage>
        <taxon>Eukaryota</taxon>
        <taxon>Fungi</taxon>
        <taxon>Dikarya</taxon>
        <taxon>Basidiomycota</taxon>
        <taxon>Agaricomycotina</taxon>
        <taxon>Agaricomycetes</taxon>
        <taxon>Cantharellales</taxon>
        <taxon>Hydnaceae</taxon>
        <taxon>Hydnum</taxon>
    </lineage>
</organism>
<comment type="caution">
    <text evidence="1">The sequence shown here is derived from an EMBL/GenBank/DDBJ whole genome shotgun (WGS) entry which is preliminary data.</text>
</comment>
<evidence type="ECO:0000313" key="1">
    <source>
        <dbReference type="EMBL" id="KAF9520812.1"/>
    </source>
</evidence>
<accession>A0A9P6BBJ6</accession>
<dbReference type="Proteomes" id="UP000886523">
    <property type="component" value="Unassembled WGS sequence"/>
</dbReference>
<gene>
    <name evidence="1" type="ORF">BS47DRAFT_1357207</name>
</gene>
<protein>
    <submittedName>
        <fullName evidence="1">Uncharacterized protein</fullName>
    </submittedName>
</protein>
<name>A0A9P6BBJ6_9AGAM</name>
<sequence length="146" mass="16585">MVDGIFTFYIAPISPFLETNVGVLGGCVLYAETDGDNTYHDEALYDSMAVSDTEMDDLESHMESHNQGIVQMDDVLDSLKISLVFLGSNETQWQFILMESNRRSQFEAYGPFPTTLPPTMHFLPHLQSQRWFSKLAYAHARTLKPN</sequence>
<keyword evidence="2" id="KW-1185">Reference proteome</keyword>
<dbReference type="AlphaFoldDB" id="A0A9P6BBJ6"/>
<evidence type="ECO:0000313" key="2">
    <source>
        <dbReference type="Proteomes" id="UP000886523"/>
    </source>
</evidence>
<proteinExistence type="predicted"/>